<feature type="region of interest" description="Disordered" evidence="1">
    <location>
        <begin position="1"/>
        <end position="25"/>
    </location>
</feature>
<feature type="region of interest" description="Disordered" evidence="1">
    <location>
        <begin position="44"/>
        <end position="67"/>
    </location>
</feature>
<reference evidence="2 3" key="1">
    <citation type="journal article" date="2015" name="Nature">
        <title>rRNA introns, odd ribosomes, and small enigmatic genomes across a large radiation of phyla.</title>
        <authorList>
            <person name="Brown C.T."/>
            <person name="Hug L.A."/>
            <person name="Thomas B.C."/>
            <person name="Sharon I."/>
            <person name="Castelle C.J."/>
            <person name="Singh A."/>
            <person name="Wilkins M.J."/>
            <person name="Williams K.H."/>
            <person name="Banfield J.F."/>
        </authorList>
    </citation>
    <scope>NUCLEOTIDE SEQUENCE [LARGE SCALE GENOMIC DNA]</scope>
</reference>
<organism evidence="2 3">
    <name type="scientific">Candidatus Collierbacteria bacterium GW2011_GWB1_44_35</name>
    <dbReference type="NCBI Taxonomy" id="1618383"/>
    <lineage>
        <taxon>Bacteria</taxon>
        <taxon>Candidatus Collieribacteriota</taxon>
    </lineage>
</organism>
<evidence type="ECO:0000256" key="1">
    <source>
        <dbReference type="SAM" id="MobiDB-lite"/>
    </source>
</evidence>
<name>A0A0G1J770_9BACT</name>
<gene>
    <name evidence="2" type="ORF">UW62_C0030G0005</name>
</gene>
<dbReference type="AlphaFoldDB" id="A0A0G1J770"/>
<evidence type="ECO:0000313" key="2">
    <source>
        <dbReference type="EMBL" id="KKT67183.1"/>
    </source>
</evidence>
<dbReference type="EMBL" id="LCJA01000030">
    <property type="protein sequence ID" value="KKT67183.1"/>
    <property type="molecule type" value="Genomic_DNA"/>
</dbReference>
<accession>A0A0G1J770</accession>
<dbReference type="Proteomes" id="UP000034604">
    <property type="component" value="Unassembled WGS sequence"/>
</dbReference>
<protein>
    <submittedName>
        <fullName evidence="2">Uncharacterized protein</fullName>
    </submittedName>
</protein>
<evidence type="ECO:0000313" key="3">
    <source>
        <dbReference type="Proteomes" id="UP000034604"/>
    </source>
</evidence>
<comment type="caution">
    <text evidence="2">The sequence shown here is derived from an EMBL/GenBank/DDBJ whole genome shotgun (WGS) entry which is preliminary data.</text>
</comment>
<proteinExistence type="predicted"/>
<sequence>MDIQDEQKLAKAGDLREAENYGESSKEYTESLISLIDKQDYQARNNARSKSTPTLNQSLSALMPTRS</sequence>